<feature type="modified residue" description="4-aspartylphosphate" evidence="5">
    <location>
        <position position="54"/>
    </location>
</feature>
<dbReference type="GO" id="GO:0003677">
    <property type="term" value="F:DNA binding"/>
    <property type="evidence" value="ECO:0007669"/>
    <property type="project" value="UniProtKB-KW"/>
</dbReference>
<dbReference type="InterPro" id="IPR000792">
    <property type="entry name" value="Tscrpt_reg_LuxR_C"/>
</dbReference>
<dbReference type="PRINTS" id="PR00038">
    <property type="entry name" value="HTHLUXR"/>
</dbReference>
<dbReference type="CDD" id="cd06170">
    <property type="entry name" value="LuxR_C_like"/>
    <property type="match status" value="1"/>
</dbReference>
<evidence type="ECO:0000259" key="6">
    <source>
        <dbReference type="PROSITE" id="PS50043"/>
    </source>
</evidence>
<evidence type="ECO:0000259" key="7">
    <source>
        <dbReference type="PROSITE" id="PS50110"/>
    </source>
</evidence>
<dbReference type="Gene3D" id="3.40.50.2300">
    <property type="match status" value="1"/>
</dbReference>
<evidence type="ECO:0000256" key="1">
    <source>
        <dbReference type="ARBA" id="ARBA00022553"/>
    </source>
</evidence>
<dbReference type="SMART" id="SM00448">
    <property type="entry name" value="REC"/>
    <property type="match status" value="1"/>
</dbReference>
<keyword evidence="2" id="KW-0805">Transcription regulation</keyword>
<dbReference type="SUPFAM" id="SSF46894">
    <property type="entry name" value="C-terminal effector domain of the bipartite response regulators"/>
    <property type="match status" value="1"/>
</dbReference>
<dbReference type="InterPro" id="IPR016032">
    <property type="entry name" value="Sig_transdc_resp-reg_C-effctor"/>
</dbReference>
<dbReference type="CDD" id="cd17535">
    <property type="entry name" value="REC_NarL-like"/>
    <property type="match status" value="1"/>
</dbReference>
<dbReference type="Pfam" id="PF00196">
    <property type="entry name" value="GerE"/>
    <property type="match status" value="1"/>
</dbReference>
<evidence type="ECO:0000256" key="3">
    <source>
        <dbReference type="ARBA" id="ARBA00023125"/>
    </source>
</evidence>
<evidence type="ECO:0000256" key="5">
    <source>
        <dbReference type="PROSITE-ProRule" id="PRU00169"/>
    </source>
</evidence>
<keyword evidence="3" id="KW-0238">DNA-binding</keyword>
<dbReference type="PROSITE" id="PS50043">
    <property type="entry name" value="HTH_LUXR_2"/>
    <property type="match status" value="1"/>
</dbReference>
<dbReference type="InterPro" id="IPR058245">
    <property type="entry name" value="NreC/VraR/RcsB-like_REC"/>
</dbReference>
<feature type="domain" description="Response regulatory" evidence="7">
    <location>
        <begin position="3"/>
        <end position="119"/>
    </location>
</feature>
<dbReference type="InterPro" id="IPR039420">
    <property type="entry name" value="WalR-like"/>
</dbReference>
<dbReference type="InterPro" id="IPR001789">
    <property type="entry name" value="Sig_transdc_resp-reg_receiver"/>
</dbReference>
<evidence type="ECO:0000256" key="2">
    <source>
        <dbReference type="ARBA" id="ARBA00023015"/>
    </source>
</evidence>
<accession>A0A8J6TJP9</accession>
<dbReference type="InterPro" id="IPR011006">
    <property type="entry name" value="CheY-like_superfamily"/>
</dbReference>
<evidence type="ECO:0000313" key="9">
    <source>
        <dbReference type="Proteomes" id="UP000614469"/>
    </source>
</evidence>
<reference evidence="8 9" key="1">
    <citation type="submission" date="2020-08" db="EMBL/GenBank/DDBJ databases">
        <title>Bridging the membrane lipid divide: bacteria of the FCB group superphylum have the potential to synthesize archaeal ether lipids.</title>
        <authorList>
            <person name="Villanueva L."/>
            <person name="Von Meijenfeldt F.A.B."/>
            <person name="Westbye A.B."/>
            <person name="Yadav S."/>
            <person name="Hopmans E.C."/>
            <person name="Dutilh B.E."/>
            <person name="Sinninghe Damste J.S."/>
        </authorList>
    </citation>
    <scope>NUCLEOTIDE SEQUENCE [LARGE SCALE GENOMIC DNA]</scope>
    <source>
        <strain evidence="8">NIOZ-UU36</strain>
    </source>
</reference>
<gene>
    <name evidence="8" type="ORF">H8E29_15845</name>
</gene>
<dbReference type="AlphaFoldDB" id="A0A8J6TJP9"/>
<evidence type="ECO:0000256" key="4">
    <source>
        <dbReference type="ARBA" id="ARBA00023163"/>
    </source>
</evidence>
<name>A0A8J6TJP9_9CHLR</name>
<dbReference type="PROSITE" id="PS00622">
    <property type="entry name" value="HTH_LUXR_1"/>
    <property type="match status" value="1"/>
</dbReference>
<keyword evidence="1 5" id="KW-0597">Phosphoprotein</keyword>
<dbReference type="Proteomes" id="UP000614469">
    <property type="component" value="Unassembled WGS sequence"/>
</dbReference>
<organism evidence="8 9">
    <name type="scientific">Candidatus Desulfolinea nitratireducens</name>
    <dbReference type="NCBI Taxonomy" id="2841698"/>
    <lineage>
        <taxon>Bacteria</taxon>
        <taxon>Bacillati</taxon>
        <taxon>Chloroflexota</taxon>
        <taxon>Anaerolineae</taxon>
        <taxon>Anaerolineales</taxon>
        <taxon>Anaerolineales incertae sedis</taxon>
        <taxon>Candidatus Desulfolinea</taxon>
    </lineage>
</organism>
<dbReference type="PANTHER" id="PTHR43214">
    <property type="entry name" value="TWO-COMPONENT RESPONSE REGULATOR"/>
    <property type="match status" value="1"/>
</dbReference>
<feature type="domain" description="HTH luxR-type" evidence="6">
    <location>
        <begin position="144"/>
        <end position="209"/>
    </location>
</feature>
<dbReference type="PROSITE" id="PS50110">
    <property type="entry name" value="RESPONSE_REGULATORY"/>
    <property type="match status" value="1"/>
</dbReference>
<dbReference type="PANTHER" id="PTHR43214:SF41">
    <property type="entry name" value="NITRATE_NITRITE RESPONSE REGULATOR PROTEIN NARP"/>
    <property type="match status" value="1"/>
</dbReference>
<evidence type="ECO:0000313" key="8">
    <source>
        <dbReference type="EMBL" id="MBC8336735.1"/>
    </source>
</evidence>
<dbReference type="GO" id="GO:0006355">
    <property type="term" value="P:regulation of DNA-templated transcription"/>
    <property type="evidence" value="ECO:0007669"/>
    <property type="project" value="InterPro"/>
</dbReference>
<dbReference type="GO" id="GO:0000160">
    <property type="term" value="P:phosphorelay signal transduction system"/>
    <property type="evidence" value="ECO:0007669"/>
    <property type="project" value="InterPro"/>
</dbReference>
<protein>
    <submittedName>
        <fullName evidence="8">Response regulator transcription factor</fullName>
    </submittedName>
</protein>
<dbReference type="EMBL" id="JACNJN010000187">
    <property type="protein sequence ID" value="MBC8336735.1"/>
    <property type="molecule type" value="Genomic_DNA"/>
</dbReference>
<proteinExistence type="predicted"/>
<sequence length="217" mass="24137">MIRVLIVDDHAILRDGIRSILESQDDIVVVGEASNGSDALEYISTLLPNIVLMDISMPKTNGLEATRLVKERFPHVKVLILTQHDNREYIAPALGAGASGYVLKRSGRSEMLNAIRQVHEQGAYLTNKITQKILQEYTQPGHSNSDIKQNLTDRECQVLELIVEGKSNKEVALVLNISHKTVSVHRTNIMSKLDVQNTVELIRAASSHPLRKFPATN</sequence>
<keyword evidence="4" id="KW-0804">Transcription</keyword>
<dbReference type="SMART" id="SM00421">
    <property type="entry name" value="HTH_LUXR"/>
    <property type="match status" value="1"/>
</dbReference>
<comment type="caution">
    <text evidence="8">The sequence shown here is derived from an EMBL/GenBank/DDBJ whole genome shotgun (WGS) entry which is preliminary data.</text>
</comment>
<dbReference type="SUPFAM" id="SSF52172">
    <property type="entry name" value="CheY-like"/>
    <property type="match status" value="1"/>
</dbReference>
<dbReference type="Pfam" id="PF00072">
    <property type="entry name" value="Response_reg"/>
    <property type="match status" value="1"/>
</dbReference>